<evidence type="ECO:0000313" key="5">
    <source>
        <dbReference type="EMBL" id="NMM92901.1"/>
    </source>
</evidence>
<keyword evidence="3 5" id="KW-0418">Kinase</keyword>
<dbReference type="Pfam" id="PF00294">
    <property type="entry name" value="PfkB"/>
    <property type="match status" value="1"/>
</dbReference>
<dbReference type="PROSITE" id="PS00584">
    <property type="entry name" value="PFKB_KINASES_2"/>
    <property type="match status" value="1"/>
</dbReference>
<evidence type="ECO:0000256" key="3">
    <source>
        <dbReference type="ARBA" id="ARBA00022777"/>
    </source>
</evidence>
<dbReference type="GO" id="GO:0016301">
    <property type="term" value="F:kinase activity"/>
    <property type="evidence" value="ECO:0007669"/>
    <property type="project" value="UniProtKB-KW"/>
</dbReference>
<dbReference type="Gene3D" id="3.40.1190.20">
    <property type="match status" value="1"/>
</dbReference>
<dbReference type="SUPFAM" id="SSF53613">
    <property type="entry name" value="Ribokinase-like"/>
    <property type="match status" value="1"/>
</dbReference>
<keyword evidence="2" id="KW-0808">Transferase</keyword>
<dbReference type="InterPro" id="IPR011611">
    <property type="entry name" value="PfkB_dom"/>
</dbReference>
<proteinExistence type="inferred from homology"/>
<dbReference type="PANTHER" id="PTHR43085:SF57">
    <property type="entry name" value="CARBOHYDRATE KINASE PFKB DOMAIN-CONTAINING PROTEIN"/>
    <property type="match status" value="1"/>
</dbReference>
<dbReference type="InterPro" id="IPR002173">
    <property type="entry name" value="Carboh/pur_kinase_PfkB_CS"/>
</dbReference>
<evidence type="ECO:0000313" key="6">
    <source>
        <dbReference type="Proteomes" id="UP000532194"/>
    </source>
</evidence>
<dbReference type="CDD" id="cd01167">
    <property type="entry name" value="bac_FRK"/>
    <property type="match status" value="1"/>
</dbReference>
<keyword evidence="6" id="KW-1185">Reference proteome</keyword>
<dbReference type="PANTHER" id="PTHR43085">
    <property type="entry name" value="HEXOKINASE FAMILY MEMBER"/>
    <property type="match status" value="1"/>
</dbReference>
<accession>A0A7Y0EMD8</accession>
<comment type="similarity">
    <text evidence="1">Belongs to the carbohydrate kinase PfkB family.</text>
</comment>
<protein>
    <submittedName>
        <fullName evidence="5">Fructokinase</fullName>
    </submittedName>
</protein>
<dbReference type="InterPro" id="IPR029056">
    <property type="entry name" value="Ribokinase-like"/>
</dbReference>
<evidence type="ECO:0000256" key="1">
    <source>
        <dbReference type="ARBA" id="ARBA00010688"/>
    </source>
</evidence>
<comment type="caution">
    <text evidence="5">The sequence shown here is derived from an EMBL/GenBank/DDBJ whole genome shotgun (WGS) entry which is preliminary data.</text>
</comment>
<dbReference type="Proteomes" id="UP000532194">
    <property type="component" value="Unassembled WGS sequence"/>
</dbReference>
<feature type="domain" description="Carbohydrate kinase PfkB" evidence="4">
    <location>
        <begin position="23"/>
        <end position="289"/>
    </location>
</feature>
<dbReference type="InterPro" id="IPR050306">
    <property type="entry name" value="PfkB_Carbo_kinase"/>
</dbReference>
<reference evidence="5 6" key="1">
    <citation type="submission" date="2020-02" db="EMBL/GenBank/DDBJ databases">
        <title>Characterization of phylogenetic diversity of novel bifidobacterial species isolated in Czech ZOOs.</title>
        <authorList>
            <person name="Lugli G.A."/>
            <person name="Vera N.B."/>
            <person name="Ventura M."/>
        </authorList>
    </citation>
    <scope>NUCLEOTIDE SEQUENCE [LARGE SCALE GENOMIC DNA]</scope>
    <source>
        <strain evidence="5 6">DSM 109957</strain>
    </source>
</reference>
<name>A0A7Y0EMD8_9BIFI</name>
<dbReference type="EMBL" id="JAAIII010000001">
    <property type="protein sequence ID" value="NMM92901.1"/>
    <property type="molecule type" value="Genomic_DNA"/>
</dbReference>
<evidence type="ECO:0000256" key="2">
    <source>
        <dbReference type="ARBA" id="ARBA00022679"/>
    </source>
</evidence>
<gene>
    <name evidence="5" type="ORF">G1C95_0086</name>
</gene>
<organism evidence="5 6">
    <name type="scientific">Bifidobacterium oedipodis</name>
    <dbReference type="NCBI Taxonomy" id="2675322"/>
    <lineage>
        <taxon>Bacteria</taxon>
        <taxon>Bacillati</taxon>
        <taxon>Actinomycetota</taxon>
        <taxon>Actinomycetes</taxon>
        <taxon>Bifidobacteriales</taxon>
        <taxon>Bifidobacteriaceae</taxon>
        <taxon>Bifidobacterium</taxon>
    </lineage>
</organism>
<sequence length="302" mass="32196">MPQSTPSVVTIGELLWDMLPDGKKPGGAPANFVYHAACNGVAATAVTAVGNDDLGRELVSLLSDNGVNVSAEVNDYPTGITSVSLDANGVPEYDVVRGVAWDHIAFTDEVRGLVEQADAICYGSIAAREPQGTRDAIYAMIDAARADAVRFFDINIRSGFVDKEVISRFLDGATILKINDEELPVVARLFGIDMPDESISGQQEVMRELRDRFGLDVIILTAGAAYSIVMGHDETSILPTPKVEVADTVGAGDSFSGAFLAYLLRGYDLATAHRRAVEVSAFVCTCSGAWPAYSDALKEEQA</sequence>
<evidence type="ECO:0000259" key="4">
    <source>
        <dbReference type="Pfam" id="PF00294"/>
    </source>
</evidence>
<dbReference type="AlphaFoldDB" id="A0A7Y0EMD8"/>
<dbReference type="RefSeq" id="WP_169170985.1">
    <property type="nucleotide sequence ID" value="NZ_JAAIII010000001.1"/>
</dbReference>